<feature type="coiled-coil region" evidence="6">
    <location>
        <begin position="189"/>
        <end position="223"/>
    </location>
</feature>
<keyword evidence="4 7" id="KW-1133">Transmembrane helix</keyword>
<evidence type="ECO:0000256" key="2">
    <source>
        <dbReference type="ARBA" id="ARBA00022475"/>
    </source>
</evidence>
<evidence type="ECO:0000256" key="5">
    <source>
        <dbReference type="ARBA" id="ARBA00023136"/>
    </source>
</evidence>
<dbReference type="Pfam" id="PF02706">
    <property type="entry name" value="Wzz"/>
    <property type="match status" value="1"/>
</dbReference>
<comment type="caution">
    <text evidence="9">The sequence shown here is derived from an EMBL/GenBank/DDBJ whole genome shotgun (WGS) entry which is preliminary data.</text>
</comment>
<gene>
    <name evidence="9" type="ORF">LCGC14_0513330</name>
</gene>
<evidence type="ECO:0000313" key="9">
    <source>
        <dbReference type="EMBL" id="KKN62273.1"/>
    </source>
</evidence>
<dbReference type="EMBL" id="LAZR01000630">
    <property type="protein sequence ID" value="KKN62273.1"/>
    <property type="molecule type" value="Genomic_DNA"/>
</dbReference>
<keyword evidence="6" id="KW-0175">Coiled coil</keyword>
<reference evidence="9" key="1">
    <citation type="journal article" date="2015" name="Nature">
        <title>Complex archaea that bridge the gap between prokaryotes and eukaryotes.</title>
        <authorList>
            <person name="Spang A."/>
            <person name="Saw J.H."/>
            <person name="Jorgensen S.L."/>
            <person name="Zaremba-Niedzwiedzka K."/>
            <person name="Martijn J."/>
            <person name="Lind A.E."/>
            <person name="van Eijk R."/>
            <person name="Schleper C."/>
            <person name="Guy L."/>
            <person name="Ettema T.J."/>
        </authorList>
    </citation>
    <scope>NUCLEOTIDE SEQUENCE</scope>
</reference>
<evidence type="ECO:0000256" key="4">
    <source>
        <dbReference type="ARBA" id="ARBA00022989"/>
    </source>
</evidence>
<dbReference type="AlphaFoldDB" id="A0A0F9V8Z7"/>
<dbReference type="PANTHER" id="PTHR32309:SF31">
    <property type="entry name" value="CAPSULAR EXOPOLYSACCHARIDE FAMILY"/>
    <property type="match status" value="1"/>
</dbReference>
<proteinExistence type="predicted"/>
<protein>
    <recommendedName>
        <fullName evidence="8">Polysaccharide chain length determinant N-terminal domain-containing protein</fullName>
    </recommendedName>
</protein>
<feature type="coiled-coil region" evidence="6">
    <location>
        <begin position="254"/>
        <end position="288"/>
    </location>
</feature>
<organism evidence="9">
    <name type="scientific">marine sediment metagenome</name>
    <dbReference type="NCBI Taxonomy" id="412755"/>
    <lineage>
        <taxon>unclassified sequences</taxon>
        <taxon>metagenomes</taxon>
        <taxon>ecological metagenomes</taxon>
    </lineage>
</organism>
<keyword evidence="3 7" id="KW-0812">Transmembrane</keyword>
<feature type="transmembrane region" description="Helical" evidence="7">
    <location>
        <begin position="21"/>
        <end position="41"/>
    </location>
</feature>
<name>A0A0F9V8Z7_9ZZZZ</name>
<keyword evidence="5 7" id="KW-0472">Membrane</keyword>
<evidence type="ECO:0000256" key="3">
    <source>
        <dbReference type="ARBA" id="ARBA00022692"/>
    </source>
</evidence>
<feature type="domain" description="Polysaccharide chain length determinant N-terminal" evidence="8">
    <location>
        <begin position="11"/>
        <end position="55"/>
    </location>
</feature>
<feature type="transmembrane region" description="Helical" evidence="7">
    <location>
        <begin position="316"/>
        <end position="337"/>
    </location>
</feature>
<dbReference type="PANTHER" id="PTHR32309">
    <property type="entry name" value="TYROSINE-PROTEIN KINASE"/>
    <property type="match status" value="1"/>
</dbReference>
<evidence type="ECO:0000256" key="6">
    <source>
        <dbReference type="SAM" id="Coils"/>
    </source>
</evidence>
<evidence type="ECO:0000256" key="1">
    <source>
        <dbReference type="ARBA" id="ARBA00004651"/>
    </source>
</evidence>
<dbReference type="GO" id="GO:0005886">
    <property type="term" value="C:plasma membrane"/>
    <property type="evidence" value="ECO:0007669"/>
    <property type="project" value="UniProtKB-SubCell"/>
</dbReference>
<evidence type="ECO:0000259" key="8">
    <source>
        <dbReference type="Pfam" id="PF02706"/>
    </source>
</evidence>
<dbReference type="InterPro" id="IPR003856">
    <property type="entry name" value="LPS_length_determ_N"/>
</dbReference>
<dbReference type="InterPro" id="IPR050445">
    <property type="entry name" value="Bact_polysacc_biosynth/exp"/>
</dbReference>
<keyword evidence="2" id="KW-1003">Cell membrane</keyword>
<evidence type="ECO:0000256" key="7">
    <source>
        <dbReference type="SAM" id="Phobius"/>
    </source>
</evidence>
<accession>A0A0F9V8Z7</accession>
<comment type="subcellular location">
    <subcellularLocation>
        <location evidence="1">Cell membrane</location>
        <topology evidence="1">Multi-pass membrane protein</topology>
    </subcellularLocation>
</comment>
<sequence length="344" mass="40024">MDEYEGRIEWMNYLNVIWKRKWLIIISTFLCALAAGVFSFLQPPVWEVDATIQAGKIFDKDRHEEVLIIEGEQLAGQINEGYFNNLIAAELSLDVMEMPKIKARNLRWTELVKVSIRANDVEKTKQILYSLFNHLKKDLDKKIDVEFIRIDTQISTNENLIKQTIIEKNKIPQEIISAKNKVKISEDRVNSIMEEMKAAKTRIDELEKQQRKALADKKQVSDAISLLLYSNEVQQNLRYYNTLDEKLSKEKITQEDLKLNLEGKKTEIEEINNEIDNIKDQIALLNEKKARVDYAQLIKKPTSSLGPVFPKKKRNVMITGILGLMIFTMLAFFLEYIEKQKPKS</sequence>